<accession>A0A161J5N0</accession>
<dbReference type="RefSeq" id="WP_019382173.1">
    <property type="nucleotide sequence ID" value="NZ_CP015506.1"/>
</dbReference>
<evidence type="ECO:0008006" key="5">
    <source>
        <dbReference type="Google" id="ProtNLM"/>
    </source>
</evidence>
<dbReference type="InterPro" id="IPR048350">
    <property type="entry name" value="S-Me-THD-like_C"/>
</dbReference>
<dbReference type="EMBL" id="CP015506">
    <property type="protein sequence ID" value="AND40561.1"/>
    <property type="molecule type" value="Genomic_DNA"/>
</dbReference>
<dbReference type="InterPro" id="IPR027479">
    <property type="entry name" value="S-Me-THD_N_sf"/>
</dbReference>
<dbReference type="SUPFAM" id="SSF160991">
    <property type="entry name" value="CV3147-like"/>
    <property type="match status" value="1"/>
</dbReference>
<dbReference type="Pfam" id="PF06032">
    <property type="entry name" value="S-Me-THD_N"/>
    <property type="match status" value="1"/>
</dbReference>
<dbReference type="KEGG" id="bon:A361_15860"/>
<evidence type="ECO:0000313" key="4">
    <source>
        <dbReference type="Proteomes" id="UP000077856"/>
    </source>
</evidence>
<gene>
    <name evidence="3" type="ORF">A361_15860</name>
</gene>
<reference evidence="3 4" key="1">
    <citation type="submission" date="2016-04" db="EMBL/GenBank/DDBJ databases">
        <title>Complete genome sequence of Bacillus oceanisediminis strain 2691.</title>
        <authorList>
            <person name="Jeong H."/>
            <person name="Kim H.J."/>
            <person name="Lee D.-W."/>
        </authorList>
    </citation>
    <scope>NUCLEOTIDE SEQUENCE [LARGE SCALE GENOMIC DNA]</scope>
    <source>
        <strain evidence="3 4">2691</strain>
    </source>
</reference>
<sequence>MSVYEILENWGVRDYKILTKQDIDDITLGASILATGGGGDPEIGLLWAYNVINKGKEIVLIKPESIPNDAMIAMCGCLGAPVVLTEKTPNGNELNTAFQKLSGYVGKDFAGVIPPEAGGVNTTVPMAVAGELGLPVIDGDGMGRAFPELQMTSFHIGGVSASPVATINEKGFAAIVDSEDAYMAENIVRQTAMAYGGISWIAGYPMNGDQVRSTCIPNTVSLTLELGRRVREARDVHNDPIEVVERITGGWSAFKGKIVDINRDFGAESTKGFSMGQIVMEGLGDHKGNTAVIDFQNEWLKLTVNGKLICLPPDLITILDSETAEPIRTDIVKYGYRGTVVVVPAHERMKTEEALEVCGPRAFGYDLDFVPLKKPLVIK</sequence>
<dbReference type="Gene3D" id="3.40.1610.10">
    <property type="entry name" value="CV3147-like domain"/>
    <property type="match status" value="1"/>
</dbReference>
<dbReference type="eggNOG" id="COG3535">
    <property type="taxonomic scope" value="Bacteria"/>
</dbReference>
<organism evidence="3 4">
    <name type="scientific">Cytobacillus oceanisediminis 2691</name>
    <dbReference type="NCBI Taxonomy" id="1196031"/>
    <lineage>
        <taxon>Bacteria</taxon>
        <taxon>Bacillati</taxon>
        <taxon>Bacillota</taxon>
        <taxon>Bacilli</taxon>
        <taxon>Bacillales</taxon>
        <taxon>Bacillaceae</taxon>
        <taxon>Cytobacillus</taxon>
    </lineage>
</organism>
<evidence type="ECO:0000259" key="2">
    <source>
        <dbReference type="Pfam" id="PF20906"/>
    </source>
</evidence>
<dbReference type="Pfam" id="PF20906">
    <property type="entry name" value="S-Me-THD_C"/>
    <property type="match status" value="1"/>
</dbReference>
<dbReference type="InterPro" id="IPR024071">
    <property type="entry name" value="S-Me-THD_C_sf"/>
</dbReference>
<evidence type="ECO:0000313" key="3">
    <source>
        <dbReference type="EMBL" id="AND40561.1"/>
    </source>
</evidence>
<proteinExistence type="predicted"/>
<name>A0A161J5N0_9BACI</name>
<dbReference type="STRING" id="1196031.A361_15860"/>
<dbReference type="AlphaFoldDB" id="A0A161J5N0"/>
<dbReference type="Gene3D" id="2.40.390.10">
    <property type="entry name" value="CV3147-like"/>
    <property type="match status" value="1"/>
</dbReference>
<dbReference type="InterPro" id="IPR010318">
    <property type="entry name" value="S-Me-THD_N"/>
</dbReference>
<protein>
    <recommendedName>
        <fullName evidence="5">DUF917 domain-containing protein</fullName>
    </recommendedName>
</protein>
<feature type="domain" description="S-Me-THD N-terminal" evidence="1">
    <location>
        <begin position="21"/>
        <end position="177"/>
    </location>
</feature>
<feature type="domain" description="S-Me-THD-like C-terminal" evidence="2">
    <location>
        <begin position="180"/>
        <end position="372"/>
    </location>
</feature>
<evidence type="ECO:0000259" key="1">
    <source>
        <dbReference type="Pfam" id="PF06032"/>
    </source>
</evidence>
<dbReference type="Proteomes" id="UP000077856">
    <property type="component" value="Chromosome"/>
</dbReference>